<dbReference type="Proteomes" id="UP000005225">
    <property type="component" value="Unassembled WGS sequence"/>
</dbReference>
<evidence type="ECO:0000256" key="2">
    <source>
        <dbReference type="ARBA" id="ARBA00023157"/>
    </source>
</evidence>
<dbReference type="eggNOG" id="KOG4297">
    <property type="taxonomic scope" value="Eukaryota"/>
</dbReference>
<reference evidence="5" key="3">
    <citation type="submission" date="2025-09" db="UniProtKB">
        <authorList>
            <consortium name="Ensembl"/>
        </authorList>
    </citation>
    <scope>IDENTIFICATION</scope>
</reference>
<dbReference type="EMBL" id="AAQR03172124">
    <property type="status" value="NOT_ANNOTATED_CDS"/>
    <property type="molecule type" value="Genomic_DNA"/>
</dbReference>
<accession>H0WL97</accession>
<dbReference type="GO" id="GO:0006955">
    <property type="term" value="P:immune response"/>
    <property type="evidence" value="ECO:0007669"/>
    <property type="project" value="InterPro"/>
</dbReference>
<dbReference type="InterPro" id="IPR002352">
    <property type="entry name" value="Eosinophil_major_basic"/>
</dbReference>
<dbReference type="GeneTree" id="ENSGT00440000039859"/>
<dbReference type="CTD" id="10394"/>
<gene>
    <name evidence="5" type="primary">PRG3</name>
</gene>
<dbReference type="InterPro" id="IPR016187">
    <property type="entry name" value="CTDL_fold"/>
</dbReference>
<dbReference type="Pfam" id="PF00059">
    <property type="entry name" value="Lectin_C"/>
    <property type="match status" value="1"/>
</dbReference>
<dbReference type="InParanoid" id="H0WL97"/>
<dbReference type="InterPro" id="IPR016186">
    <property type="entry name" value="C-type_lectin-like/link_sf"/>
</dbReference>
<reference evidence="5" key="2">
    <citation type="submission" date="2025-08" db="UniProtKB">
        <authorList>
            <consortium name="Ensembl"/>
        </authorList>
    </citation>
    <scope>IDENTIFICATION</scope>
</reference>
<dbReference type="GeneID" id="100965462"/>
<dbReference type="PANTHER" id="PTHR22803">
    <property type="entry name" value="MANNOSE, PHOSPHOLIPASE, LECTIN RECEPTOR RELATED"/>
    <property type="match status" value="1"/>
</dbReference>
<reference evidence="6" key="1">
    <citation type="submission" date="2011-03" db="EMBL/GenBank/DDBJ databases">
        <title>Version 3 of the genome sequence of Otolemur garnettii (Bushbaby).</title>
        <authorList>
            <consortium name="The Broad Institute Genome Sequencing Platform"/>
            <person name="Di Palma F."/>
            <person name="Johnson J."/>
            <person name="Lander E.S."/>
            <person name="Lindblad-Toh K."/>
            <person name="Jaffe D.B."/>
            <person name="Gnerre S."/>
            <person name="MacCallum I."/>
            <person name="Przybylski D."/>
            <person name="Ribeiro F.J."/>
            <person name="Burton J.N."/>
            <person name="Walker B.J."/>
            <person name="Sharpe T."/>
            <person name="Hall G."/>
        </authorList>
    </citation>
    <scope>NUCLEOTIDE SEQUENCE [LARGE SCALE GENOMIC DNA]</scope>
</reference>
<protein>
    <submittedName>
        <fullName evidence="5">Proteoglycan 3, pro eosinophil major basic protein 2</fullName>
    </submittedName>
</protein>
<dbReference type="HOGENOM" id="CLU_107200_1_0_1"/>
<dbReference type="SUPFAM" id="SSF56436">
    <property type="entry name" value="C-type lectin-like"/>
    <property type="match status" value="1"/>
</dbReference>
<sequence>MKQALLLPFILLGTVLALHLENDIPHLEILETEVDLGQDLDGSGDQDGELAFTDKLIKSEQEEVEASGYQDAFKDEVAIESYSAALRKDLQCPREEDTVQLQGSPWCKDCHYRLVKTLKTFKEAENICYHCYKGHLVSIHKYPENLEIQRFARNLDQPHIWIGGTIRGWWLWKGYCWTDESPWNFEYWASGQPENGNGHCVTLCTKDGHWERISCERTLPFVCSA</sequence>
<dbReference type="STRING" id="30611.ENSOGAP00000002405"/>
<dbReference type="Gene3D" id="3.10.100.10">
    <property type="entry name" value="Mannose-Binding Protein A, subunit A"/>
    <property type="match status" value="1"/>
</dbReference>
<evidence type="ECO:0000313" key="5">
    <source>
        <dbReference type="Ensembl" id="ENSOGAP00000002405.2"/>
    </source>
</evidence>
<dbReference type="InterPro" id="IPR018378">
    <property type="entry name" value="C-type_lectin_CS"/>
</dbReference>
<dbReference type="FunCoup" id="H0WL97">
    <property type="interactions" value="53"/>
</dbReference>
<dbReference type="AlphaFoldDB" id="H0WL97"/>
<keyword evidence="3" id="KW-0732">Signal</keyword>
<dbReference type="KEGG" id="oga:100965462"/>
<keyword evidence="6" id="KW-1185">Reference proteome</keyword>
<dbReference type="GO" id="GO:0030246">
    <property type="term" value="F:carbohydrate binding"/>
    <property type="evidence" value="ECO:0007669"/>
    <property type="project" value="UniProtKB-KW"/>
</dbReference>
<name>H0WL97_OTOGA</name>
<feature type="signal peptide" evidence="3">
    <location>
        <begin position="1"/>
        <end position="17"/>
    </location>
</feature>
<organism evidence="5 6">
    <name type="scientific">Otolemur garnettii</name>
    <name type="common">Small-eared galago</name>
    <name type="synonym">Garnett's greater bushbaby</name>
    <dbReference type="NCBI Taxonomy" id="30611"/>
    <lineage>
        <taxon>Eukaryota</taxon>
        <taxon>Metazoa</taxon>
        <taxon>Chordata</taxon>
        <taxon>Craniata</taxon>
        <taxon>Vertebrata</taxon>
        <taxon>Euteleostomi</taxon>
        <taxon>Mammalia</taxon>
        <taxon>Eutheria</taxon>
        <taxon>Euarchontoglires</taxon>
        <taxon>Primates</taxon>
        <taxon>Strepsirrhini</taxon>
        <taxon>Lorisiformes</taxon>
        <taxon>Galagidae</taxon>
        <taxon>Otolemur</taxon>
    </lineage>
</organism>
<dbReference type="RefSeq" id="XP_003801431.1">
    <property type="nucleotide sequence ID" value="XM_003801383.1"/>
</dbReference>
<evidence type="ECO:0000259" key="4">
    <source>
        <dbReference type="PROSITE" id="PS50041"/>
    </source>
</evidence>
<proteinExistence type="predicted"/>
<dbReference type="Ensembl" id="ENSOGAT00000002688.2">
    <property type="protein sequence ID" value="ENSOGAP00000002405.2"/>
    <property type="gene ID" value="ENSOGAG00000002685.2"/>
</dbReference>
<dbReference type="InterPro" id="IPR001304">
    <property type="entry name" value="C-type_lectin-like"/>
</dbReference>
<evidence type="ECO:0000256" key="3">
    <source>
        <dbReference type="SAM" id="SignalP"/>
    </source>
</evidence>
<evidence type="ECO:0000313" key="6">
    <source>
        <dbReference type="Proteomes" id="UP000005225"/>
    </source>
</evidence>
<dbReference type="SMART" id="SM00034">
    <property type="entry name" value="CLECT"/>
    <property type="match status" value="1"/>
</dbReference>
<dbReference type="OMA" id="FCWTDGS"/>
<feature type="chain" id="PRO_5003544668" evidence="3">
    <location>
        <begin position="18"/>
        <end position="225"/>
    </location>
</feature>
<dbReference type="InterPro" id="IPR050111">
    <property type="entry name" value="C-type_lectin/snaclec_domain"/>
</dbReference>
<dbReference type="OrthoDB" id="6369810at2759"/>
<keyword evidence="2" id="KW-1015">Disulfide bond</keyword>
<dbReference type="PRINTS" id="PR00770">
    <property type="entry name" value="EMAJORBASICP"/>
</dbReference>
<dbReference type="PROSITE" id="PS50041">
    <property type="entry name" value="C_TYPE_LECTIN_2"/>
    <property type="match status" value="1"/>
</dbReference>
<evidence type="ECO:0000256" key="1">
    <source>
        <dbReference type="ARBA" id="ARBA00022734"/>
    </source>
</evidence>
<dbReference type="PROSITE" id="PS00615">
    <property type="entry name" value="C_TYPE_LECTIN_1"/>
    <property type="match status" value="1"/>
</dbReference>
<feature type="domain" description="C-type lectin" evidence="4">
    <location>
        <begin position="112"/>
        <end position="224"/>
    </location>
</feature>
<keyword evidence="1" id="KW-0430">Lectin</keyword>